<dbReference type="Proteomes" id="UP000289184">
    <property type="component" value="Unassembled WGS sequence"/>
</dbReference>
<feature type="domain" description="PNPLA" evidence="5">
    <location>
        <begin position="25"/>
        <end position="243"/>
    </location>
</feature>
<dbReference type="PANTHER" id="PTHR14226:SF57">
    <property type="entry name" value="BLR7027 PROTEIN"/>
    <property type="match status" value="1"/>
</dbReference>
<dbReference type="Gene3D" id="3.40.1090.10">
    <property type="entry name" value="Cytosolic phospholipase A2 catalytic domain"/>
    <property type="match status" value="2"/>
</dbReference>
<dbReference type="InterPro" id="IPR050301">
    <property type="entry name" value="NTE"/>
</dbReference>
<keyword evidence="7" id="KW-1185">Reference proteome</keyword>
<evidence type="ECO:0000313" key="6">
    <source>
        <dbReference type="EMBL" id="SSW68788.1"/>
    </source>
</evidence>
<protein>
    <recommendedName>
        <fullName evidence="5">PNPLA domain-containing protein</fullName>
    </recommendedName>
</protein>
<evidence type="ECO:0000259" key="5">
    <source>
        <dbReference type="PROSITE" id="PS51635"/>
    </source>
</evidence>
<evidence type="ECO:0000256" key="3">
    <source>
        <dbReference type="ARBA" id="ARBA00023098"/>
    </source>
</evidence>
<dbReference type="PROSITE" id="PS51635">
    <property type="entry name" value="PNPLA"/>
    <property type="match status" value="1"/>
</dbReference>
<feature type="short sequence motif" description="DGA/G" evidence="4">
    <location>
        <begin position="230"/>
        <end position="232"/>
    </location>
</feature>
<keyword evidence="2 4" id="KW-0442">Lipid degradation</keyword>
<dbReference type="Pfam" id="PF01734">
    <property type="entry name" value="Patatin"/>
    <property type="match status" value="1"/>
</dbReference>
<reference evidence="6 7" key="1">
    <citation type="submission" date="2018-07" db="EMBL/GenBank/DDBJ databases">
        <authorList>
            <person name="Peeters C."/>
        </authorList>
    </citation>
    <scope>NUCLEOTIDE SEQUENCE [LARGE SCALE GENOMIC DNA]</scope>
    <source>
        <strain evidence="6 7">LMG 3411</strain>
    </source>
</reference>
<gene>
    <name evidence="6" type="ORF">AGI3411_03844</name>
</gene>
<keyword evidence="3 4" id="KW-0443">Lipid metabolism</keyword>
<dbReference type="CDD" id="cd07209">
    <property type="entry name" value="Pat_hypo_Ecoli_Z1214_like"/>
    <property type="match status" value="1"/>
</dbReference>
<keyword evidence="1 4" id="KW-0378">Hydrolase</keyword>
<feature type="active site" description="Nucleophile" evidence="4">
    <location>
        <position position="58"/>
    </location>
</feature>
<feature type="short sequence motif" description="GXSXG" evidence="4">
    <location>
        <begin position="56"/>
        <end position="60"/>
    </location>
</feature>
<organism evidence="6 7">
    <name type="scientific">Achromobacter agilis</name>
    <dbReference type="NCBI Taxonomy" id="1353888"/>
    <lineage>
        <taxon>Bacteria</taxon>
        <taxon>Pseudomonadati</taxon>
        <taxon>Pseudomonadota</taxon>
        <taxon>Betaproteobacteria</taxon>
        <taxon>Burkholderiales</taxon>
        <taxon>Alcaligenaceae</taxon>
        <taxon>Achromobacter</taxon>
    </lineage>
</organism>
<evidence type="ECO:0000256" key="4">
    <source>
        <dbReference type="PROSITE-ProRule" id="PRU01161"/>
    </source>
</evidence>
<name>A0A446CM15_9BURK</name>
<dbReference type="RefSeq" id="WP_129528958.1">
    <property type="nucleotide sequence ID" value="NZ_UFQB01000017.1"/>
</dbReference>
<dbReference type="EMBL" id="UFQB01000017">
    <property type="protein sequence ID" value="SSW68788.1"/>
    <property type="molecule type" value="Genomic_DNA"/>
</dbReference>
<dbReference type="InterPro" id="IPR016035">
    <property type="entry name" value="Acyl_Trfase/lysoPLipase"/>
</dbReference>
<dbReference type="SUPFAM" id="SSF52151">
    <property type="entry name" value="FabD/lysophospholipase-like"/>
    <property type="match status" value="1"/>
</dbReference>
<dbReference type="GO" id="GO:0016042">
    <property type="term" value="P:lipid catabolic process"/>
    <property type="evidence" value="ECO:0007669"/>
    <property type="project" value="UniProtKB-UniRule"/>
</dbReference>
<feature type="short sequence motif" description="GXGXXG" evidence="4">
    <location>
        <begin position="29"/>
        <end position="34"/>
    </location>
</feature>
<feature type="active site" description="Proton acceptor" evidence="4">
    <location>
        <position position="230"/>
    </location>
</feature>
<dbReference type="GO" id="GO:0016787">
    <property type="term" value="F:hydrolase activity"/>
    <property type="evidence" value="ECO:0007669"/>
    <property type="project" value="UniProtKB-UniRule"/>
</dbReference>
<dbReference type="OrthoDB" id="9770965at2"/>
<dbReference type="InterPro" id="IPR021095">
    <property type="entry name" value="DUF3734"/>
</dbReference>
<dbReference type="InterPro" id="IPR002641">
    <property type="entry name" value="PNPLA_dom"/>
</dbReference>
<evidence type="ECO:0000313" key="7">
    <source>
        <dbReference type="Proteomes" id="UP000289184"/>
    </source>
</evidence>
<dbReference type="AlphaFoldDB" id="A0A446CM15"/>
<dbReference type="Pfam" id="PF12536">
    <property type="entry name" value="DUF3734"/>
    <property type="match status" value="1"/>
</dbReference>
<dbReference type="PANTHER" id="PTHR14226">
    <property type="entry name" value="NEUROPATHY TARGET ESTERASE/SWISS CHEESE D.MELANOGASTER"/>
    <property type="match status" value="1"/>
</dbReference>
<accession>A0A446CM15</accession>
<evidence type="ECO:0000256" key="1">
    <source>
        <dbReference type="ARBA" id="ARBA00022801"/>
    </source>
</evidence>
<proteinExistence type="predicted"/>
<evidence type="ECO:0000256" key="2">
    <source>
        <dbReference type="ARBA" id="ARBA00022963"/>
    </source>
</evidence>
<sequence>MSARRKAPSPPRDTGDTPPYEVVALVLQGGGALGAYQAGVYQGLHEAGIRPNWISGISIGSINAAIIAGSPEDERVERLRGFWESICRPAAFASMPWGETVADMFAGLPFGFGSPVMNGQVSALQALFAGQPGFFKPRFPPPYLVHGRGAASTSFYDTTPLIATLRQFVDFDLLNSGAIRASFGVVNVRSGNFAYFDSLKHKLEPEHIMASGALPPGFPSVEIGGEHYWDGGVVSNTPLAQVLTTDNMRDTLAFQVDLWPARGGLPTSLEEVAERQKDIQYSSRTRLVTDQLRRVLKLRHGLQRLLERLPEAERNAAELADIRRLSHTPATNIINLIYESKHRERYSKDYEFGTEAMREHWESGLADIRHTLAKPGILTRPTEDSCFVTHDIHRNGTHT</sequence>